<reference evidence="1" key="1">
    <citation type="submission" date="2021-08" db="EMBL/GenBank/DDBJ databases">
        <authorList>
            <person name="Stevens D.C."/>
        </authorList>
    </citation>
    <scope>NUCLEOTIDE SEQUENCE</scope>
    <source>
        <strain evidence="1">DSM 53165</strain>
    </source>
</reference>
<comment type="caution">
    <text evidence="1">The sequence shown here is derived from an EMBL/GenBank/DDBJ whole genome shotgun (WGS) entry which is preliminary data.</text>
</comment>
<sequence length="123" mass="14339">MTTPVREVIDLKEVRDYVLAFLKKHPAADCKWVRDGALRPNDNYRHIHFSVAHRGVLTNDQGVREARERELEAVFDGLNKHLKPVHHYVLLDWPHDGTFKILVYIEGAHEAEALAKWKQRPVE</sequence>
<gene>
    <name evidence="1" type="ORF">K7C98_39110</name>
</gene>
<keyword evidence="2" id="KW-1185">Reference proteome</keyword>
<name>A0ABS7U4E3_9BACT</name>
<proteinExistence type="predicted"/>
<dbReference type="Proteomes" id="UP001139031">
    <property type="component" value="Unassembled WGS sequence"/>
</dbReference>
<organism evidence="1 2">
    <name type="scientific">Nannocystis pusilla</name>
    <dbReference type="NCBI Taxonomy" id="889268"/>
    <lineage>
        <taxon>Bacteria</taxon>
        <taxon>Pseudomonadati</taxon>
        <taxon>Myxococcota</taxon>
        <taxon>Polyangia</taxon>
        <taxon>Nannocystales</taxon>
        <taxon>Nannocystaceae</taxon>
        <taxon>Nannocystis</taxon>
    </lineage>
</organism>
<evidence type="ECO:0000313" key="1">
    <source>
        <dbReference type="EMBL" id="MBZ5715281.1"/>
    </source>
</evidence>
<dbReference type="RefSeq" id="WP_224197022.1">
    <property type="nucleotide sequence ID" value="NZ_JAIRAU010000056.1"/>
</dbReference>
<protein>
    <submittedName>
        <fullName evidence="1">Uncharacterized protein</fullName>
    </submittedName>
</protein>
<accession>A0ABS7U4E3</accession>
<evidence type="ECO:0000313" key="2">
    <source>
        <dbReference type="Proteomes" id="UP001139031"/>
    </source>
</evidence>
<dbReference type="EMBL" id="JAIRAU010000056">
    <property type="protein sequence ID" value="MBZ5715281.1"/>
    <property type="molecule type" value="Genomic_DNA"/>
</dbReference>